<dbReference type="AlphaFoldDB" id="A0A0B5E2W2"/>
<comment type="function">
    <text evidence="7">Part of the tripartite ATP-independent periplasmic (TRAP) transport system.</text>
</comment>
<sequence>MTPELATVVVLLGFLAMLAWGFVVPIAILIPAIAYLLIDSGWSAMNSLGFLVWGTLNNPTLTAVPLFILMAEILMASGLSTRVYRGLDVLVGRIPGGLLQTNIAGCAVFSSVCGSSVATAAAIGRIALPQLARRNYDPALSAGSLAAGGTLGILIPPSIALILYSTFTNTSVPTLFLGSLLPGLILAGLFMIYIALHTLVRGSGGVRSERPTPSQVIAAVGDVVPFFLLIGGTLGSLYAGWATTTEAATIGCVFALVLGFAYRGLSLSRLRTALLQTIWVSGSIMFIVVGAFIFASATSFAGINSVIGDFFGGLDLGKWQFVGVIFAVFIVMGTFVESIAMMVIIVPIVFPLLANYGIDPVVFGVITVLFIELALITPPMGLSLFIIQGISQGRLSDVMRGVVPFALIIVLFAVVLVAWPQLVLWLPDLLR</sequence>
<evidence type="ECO:0000256" key="3">
    <source>
        <dbReference type="ARBA" id="ARBA00022519"/>
    </source>
</evidence>
<dbReference type="OrthoDB" id="9790209at2"/>
<feature type="transmembrane region" description="Helical" evidence="7">
    <location>
        <begin position="99"/>
        <end position="128"/>
    </location>
</feature>
<dbReference type="NCBIfam" id="TIGR00786">
    <property type="entry name" value="dctM"/>
    <property type="match status" value="1"/>
</dbReference>
<protein>
    <recommendedName>
        <fullName evidence="7">TRAP transporter large permease protein</fullName>
    </recommendedName>
</protein>
<feature type="transmembrane region" description="Helical" evidence="7">
    <location>
        <begin position="277"/>
        <end position="301"/>
    </location>
</feature>
<evidence type="ECO:0000256" key="7">
    <source>
        <dbReference type="RuleBase" id="RU369079"/>
    </source>
</evidence>
<feature type="transmembrane region" description="Helical" evidence="7">
    <location>
        <begin position="140"/>
        <end position="164"/>
    </location>
</feature>
<dbReference type="PANTHER" id="PTHR33362">
    <property type="entry name" value="SIALIC ACID TRAP TRANSPORTER PERMEASE PROTEIN SIAT-RELATED"/>
    <property type="match status" value="1"/>
</dbReference>
<dbReference type="Proteomes" id="UP000031521">
    <property type="component" value="Chromosome"/>
</dbReference>
<organism evidence="9 10">
    <name type="scientific">Celeribacter indicus</name>
    <dbReference type="NCBI Taxonomy" id="1208324"/>
    <lineage>
        <taxon>Bacteria</taxon>
        <taxon>Pseudomonadati</taxon>
        <taxon>Pseudomonadota</taxon>
        <taxon>Alphaproteobacteria</taxon>
        <taxon>Rhodobacterales</taxon>
        <taxon>Roseobacteraceae</taxon>
        <taxon>Celeribacter</taxon>
    </lineage>
</organism>
<evidence type="ECO:0000256" key="4">
    <source>
        <dbReference type="ARBA" id="ARBA00022692"/>
    </source>
</evidence>
<feature type="transmembrane region" description="Helical" evidence="7">
    <location>
        <begin position="402"/>
        <end position="426"/>
    </location>
</feature>
<feature type="transmembrane region" description="Helical" evidence="7">
    <location>
        <begin position="6"/>
        <end position="38"/>
    </location>
</feature>
<keyword evidence="7" id="KW-0813">Transport</keyword>
<dbReference type="Pfam" id="PF06808">
    <property type="entry name" value="DctM"/>
    <property type="match status" value="1"/>
</dbReference>
<feature type="transmembrane region" description="Helical" evidence="7">
    <location>
        <begin position="361"/>
        <end position="390"/>
    </location>
</feature>
<evidence type="ECO:0000313" key="10">
    <source>
        <dbReference type="Proteomes" id="UP000031521"/>
    </source>
</evidence>
<keyword evidence="5 7" id="KW-1133">Transmembrane helix</keyword>
<comment type="subcellular location">
    <subcellularLocation>
        <location evidence="1 7">Cell inner membrane</location>
        <topology evidence="1 7">Multi-pass membrane protein</topology>
    </subcellularLocation>
</comment>
<comment type="subunit">
    <text evidence="7">The complex comprises the extracytoplasmic solute receptor protein and the two transmembrane proteins.</text>
</comment>
<dbReference type="HOGENOM" id="CLU_019824_4_0_5"/>
<dbReference type="GO" id="GO:0022857">
    <property type="term" value="F:transmembrane transporter activity"/>
    <property type="evidence" value="ECO:0007669"/>
    <property type="project" value="UniProtKB-UniRule"/>
</dbReference>
<evidence type="ECO:0000256" key="2">
    <source>
        <dbReference type="ARBA" id="ARBA00022475"/>
    </source>
</evidence>
<keyword evidence="2" id="KW-1003">Cell membrane</keyword>
<proteinExistence type="inferred from homology"/>
<feature type="transmembrane region" description="Helical" evidence="7">
    <location>
        <begin position="50"/>
        <end position="79"/>
    </location>
</feature>
<evidence type="ECO:0000259" key="8">
    <source>
        <dbReference type="Pfam" id="PF06808"/>
    </source>
</evidence>
<evidence type="ECO:0000256" key="6">
    <source>
        <dbReference type="ARBA" id="ARBA00023136"/>
    </source>
</evidence>
<dbReference type="PIRSF" id="PIRSF006066">
    <property type="entry name" value="HI0050"/>
    <property type="match status" value="1"/>
</dbReference>
<keyword evidence="10" id="KW-1185">Reference proteome</keyword>
<dbReference type="InterPro" id="IPR010656">
    <property type="entry name" value="DctM"/>
</dbReference>
<dbReference type="EMBL" id="CP004393">
    <property type="protein sequence ID" value="AJE46787.1"/>
    <property type="molecule type" value="Genomic_DNA"/>
</dbReference>
<feature type="domain" description="TRAP C4-dicarboxylate transport system permease DctM subunit" evidence="8">
    <location>
        <begin position="12"/>
        <end position="421"/>
    </location>
</feature>
<accession>A0A0B5E2W2</accession>
<evidence type="ECO:0000313" key="9">
    <source>
        <dbReference type="EMBL" id="AJE46787.1"/>
    </source>
</evidence>
<dbReference type="GO" id="GO:0005886">
    <property type="term" value="C:plasma membrane"/>
    <property type="evidence" value="ECO:0007669"/>
    <property type="project" value="UniProtKB-SubCell"/>
</dbReference>
<name>A0A0B5E2W2_9RHOB</name>
<dbReference type="InterPro" id="IPR004681">
    <property type="entry name" value="TRAP_DctM"/>
</dbReference>
<evidence type="ECO:0000256" key="1">
    <source>
        <dbReference type="ARBA" id="ARBA00004429"/>
    </source>
</evidence>
<feature type="transmembrane region" description="Helical" evidence="7">
    <location>
        <begin position="321"/>
        <end position="354"/>
    </location>
</feature>
<feature type="transmembrane region" description="Helical" evidence="7">
    <location>
        <begin position="176"/>
        <end position="196"/>
    </location>
</feature>
<keyword evidence="6 7" id="KW-0472">Membrane</keyword>
<comment type="similarity">
    <text evidence="7">Belongs to the TRAP transporter large permease family.</text>
</comment>
<gene>
    <name evidence="9" type="ORF">P73_2072</name>
</gene>
<dbReference type="PANTHER" id="PTHR33362:SF5">
    <property type="entry name" value="C4-DICARBOXYLATE TRAP TRANSPORTER LARGE PERMEASE PROTEIN DCTM"/>
    <property type="match status" value="1"/>
</dbReference>
<feature type="transmembrane region" description="Helical" evidence="7">
    <location>
        <begin position="216"/>
        <end position="241"/>
    </location>
</feature>
<reference evidence="9 10" key="1">
    <citation type="journal article" date="2014" name="Int. J. Syst. Evol. Microbiol.">
        <title>Celeribacter indicus sp. nov., a polycyclic aromatic hydrocarbon-degrading bacterium from deep-sea sediment and reclassification of Huaishuia halophila as Celeribacter halophilus comb. nov.</title>
        <authorList>
            <person name="Lai Q."/>
            <person name="Cao J."/>
            <person name="Yuan J."/>
            <person name="Li F."/>
            <person name="Shao Z."/>
        </authorList>
    </citation>
    <scope>NUCLEOTIDE SEQUENCE [LARGE SCALE GENOMIC DNA]</scope>
    <source>
        <strain evidence="9">P73</strain>
    </source>
</reference>
<feature type="transmembrane region" description="Helical" evidence="7">
    <location>
        <begin position="247"/>
        <end position="265"/>
    </location>
</feature>
<keyword evidence="4 7" id="KW-0812">Transmembrane</keyword>
<keyword evidence="3 7" id="KW-0997">Cell inner membrane</keyword>
<dbReference type="STRING" id="1208324.P73_2072"/>
<dbReference type="KEGG" id="cid:P73_2072"/>
<dbReference type="RefSeq" id="WP_043869520.1">
    <property type="nucleotide sequence ID" value="NZ_CP004393.1"/>
</dbReference>
<evidence type="ECO:0000256" key="5">
    <source>
        <dbReference type="ARBA" id="ARBA00022989"/>
    </source>
</evidence>